<evidence type="ECO:0000313" key="1">
    <source>
        <dbReference type="EMBL" id="KAE8144549.1"/>
    </source>
</evidence>
<organism evidence="1 2">
    <name type="scientific">Aspergillus avenaceus</name>
    <dbReference type="NCBI Taxonomy" id="36643"/>
    <lineage>
        <taxon>Eukaryota</taxon>
        <taxon>Fungi</taxon>
        <taxon>Dikarya</taxon>
        <taxon>Ascomycota</taxon>
        <taxon>Pezizomycotina</taxon>
        <taxon>Eurotiomycetes</taxon>
        <taxon>Eurotiomycetidae</taxon>
        <taxon>Eurotiales</taxon>
        <taxon>Aspergillaceae</taxon>
        <taxon>Aspergillus</taxon>
        <taxon>Aspergillus subgen. Circumdati</taxon>
    </lineage>
</organism>
<protein>
    <submittedName>
        <fullName evidence="1">Uncharacterized protein</fullName>
    </submittedName>
</protein>
<dbReference type="AlphaFoldDB" id="A0A5N6TEK5"/>
<name>A0A5N6TEK5_ASPAV</name>
<keyword evidence="2" id="KW-1185">Reference proteome</keyword>
<dbReference type="Proteomes" id="UP000325780">
    <property type="component" value="Unassembled WGS sequence"/>
</dbReference>
<proteinExistence type="predicted"/>
<accession>A0A5N6TEK5</accession>
<dbReference type="EMBL" id="ML742488">
    <property type="protein sequence ID" value="KAE8144549.1"/>
    <property type="molecule type" value="Genomic_DNA"/>
</dbReference>
<gene>
    <name evidence="1" type="ORF">BDV25DRAFT_91129</name>
</gene>
<sequence length="91" mass="9922">MSFTAAHPHSLLLISSAQENSGFSMFSPGLPTCSGLHFPLVLTSVSHRKKAGGVLDNLRLPFLSVRVTAVKKTFRPFIPDRQTSELVMCHA</sequence>
<evidence type="ECO:0000313" key="2">
    <source>
        <dbReference type="Proteomes" id="UP000325780"/>
    </source>
</evidence>
<reference evidence="1 2" key="1">
    <citation type="submission" date="2019-04" db="EMBL/GenBank/DDBJ databases">
        <title>Friends and foes A comparative genomics study of 23 Aspergillus species from section Flavi.</title>
        <authorList>
            <consortium name="DOE Joint Genome Institute"/>
            <person name="Kjaerbolling I."/>
            <person name="Vesth T."/>
            <person name="Frisvad J.C."/>
            <person name="Nybo J.L."/>
            <person name="Theobald S."/>
            <person name="Kildgaard S."/>
            <person name="Isbrandt T."/>
            <person name="Kuo A."/>
            <person name="Sato A."/>
            <person name="Lyhne E.K."/>
            <person name="Kogle M.E."/>
            <person name="Wiebenga A."/>
            <person name="Kun R.S."/>
            <person name="Lubbers R.J."/>
            <person name="Makela M.R."/>
            <person name="Barry K."/>
            <person name="Chovatia M."/>
            <person name="Clum A."/>
            <person name="Daum C."/>
            <person name="Haridas S."/>
            <person name="He G."/>
            <person name="LaButti K."/>
            <person name="Lipzen A."/>
            <person name="Mondo S."/>
            <person name="Riley R."/>
            <person name="Salamov A."/>
            <person name="Simmons B.A."/>
            <person name="Magnuson J.K."/>
            <person name="Henrissat B."/>
            <person name="Mortensen U.H."/>
            <person name="Larsen T.O."/>
            <person name="Devries R.P."/>
            <person name="Grigoriev I.V."/>
            <person name="Machida M."/>
            <person name="Baker S.E."/>
            <person name="Andersen M.R."/>
        </authorList>
    </citation>
    <scope>NUCLEOTIDE SEQUENCE [LARGE SCALE GENOMIC DNA]</scope>
    <source>
        <strain evidence="1 2">IBT 18842</strain>
    </source>
</reference>